<feature type="transmembrane region" description="Helical" evidence="1">
    <location>
        <begin position="12"/>
        <end position="28"/>
    </location>
</feature>
<dbReference type="SUPFAM" id="SSF55073">
    <property type="entry name" value="Nucleotide cyclase"/>
    <property type="match status" value="1"/>
</dbReference>
<reference evidence="4" key="1">
    <citation type="submission" date="2015-07" db="EMBL/GenBank/DDBJ databases">
        <title>Genome sequencing project for genomic taxonomy and phylogenomics of Bacillus-like bacteria.</title>
        <authorList>
            <person name="Liu B."/>
            <person name="Wang J."/>
            <person name="Zhu Y."/>
            <person name="Liu G."/>
            <person name="Chen Q."/>
            <person name="Chen Z."/>
            <person name="Lan J."/>
            <person name="Che J."/>
            <person name="Ge C."/>
            <person name="Shi H."/>
            <person name="Pan Z."/>
            <person name="Liu X."/>
        </authorList>
    </citation>
    <scope>NUCLEOTIDE SEQUENCE [LARGE SCALE GENOMIC DNA]</scope>
    <source>
        <strain evidence="4">FJAT-27997</strain>
    </source>
</reference>
<evidence type="ECO:0000313" key="3">
    <source>
        <dbReference type="EMBL" id="KMY52289.1"/>
    </source>
</evidence>
<evidence type="ECO:0000259" key="2">
    <source>
        <dbReference type="PROSITE" id="PS50887"/>
    </source>
</evidence>
<comment type="caution">
    <text evidence="3">The sequence shown here is derived from an EMBL/GenBank/DDBJ whole genome shotgun (WGS) entry which is preliminary data.</text>
</comment>
<dbReference type="NCBIfam" id="TIGR00254">
    <property type="entry name" value="GGDEF"/>
    <property type="match status" value="1"/>
</dbReference>
<sequence length="197" mass="22571">MVKKHFGQVPHPVPIPAIIVLVIAWYLGKQYDKYVYLSTRDSLTGLYNRRYVTDNFPKLSRYANRRKLNICTLLVDVNDFKEINDHYGHDAGDVVLVNISKILCDSFGQRSIIARWGGDEFLVLVFVSDVNVIIDEINDFNSKIKNEDWKHKSIGTLSVSVGKATYPTDATSLKELVAKADNSMYEYKIKHKMQKLL</sequence>
<keyword evidence="1" id="KW-0472">Membrane</keyword>
<dbReference type="EMBL" id="LFZW01000001">
    <property type="protein sequence ID" value="KMY52289.1"/>
    <property type="molecule type" value="Genomic_DNA"/>
</dbReference>
<evidence type="ECO:0000313" key="4">
    <source>
        <dbReference type="Proteomes" id="UP000037146"/>
    </source>
</evidence>
<dbReference type="InterPro" id="IPR000160">
    <property type="entry name" value="GGDEF_dom"/>
</dbReference>
<dbReference type="PROSITE" id="PS50887">
    <property type="entry name" value="GGDEF"/>
    <property type="match status" value="1"/>
</dbReference>
<dbReference type="SMART" id="SM00267">
    <property type="entry name" value="GGDEF"/>
    <property type="match status" value="1"/>
</dbReference>
<dbReference type="GO" id="GO:0052621">
    <property type="term" value="F:diguanylate cyclase activity"/>
    <property type="evidence" value="ECO:0007669"/>
    <property type="project" value="TreeGrafter"/>
</dbReference>
<dbReference type="PATRIC" id="fig|1679170.3.peg.2105"/>
<dbReference type="STRING" id="1679170.AC625_09515"/>
<dbReference type="Gene3D" id="3.30.70.270">
    <property type="match status" value="1"/>
</dbReference>
<dbReference type="AlphaFoldDB" id="A0A0K9GZY9"/>
<dbReference type="PANTHER" id="PTHR45138:SF9">
    <property type="entry name" value="DIGUANYLATE CYCLASE DGCM-RELATED"/>
    <property type="match status" value="1"/>
</dbReference>
<dbReference type="InterPro" id="IPR050469">
    <property type="entry name" value="Diguanylate_Cyclase"/>
</dbReference>
<dbReference type="CDD" id="cd01949">
    <property type="entry name" value="GGDEF"/>
    <property type="match status" value="1"/>
</dbReference>
<keyword evidence="1" id="KW-1133">Transmembrane helix</keyword>
<name>A0A0K9GZY9_9BACI</name>
<dbReference type="PANTHER" id="PTHR45138">
    <property type="entry name" value="REGULATORY COMPONENTS OF SENSORY TRANSDUCTION SYSTEM"/>
    <property type="match status" value="1"/>
</dbReference>
<feature type="domain" description="GGDEF" evidence="2">
    <location>
        <begin position="68"/>
        <end position="197"/>
    </location>
</feature>
<keyword evidence="1" id="KW-0812">Transmembrane</keyword>
<protein>
    <recommendedName>
        <fullName evidence="2">GGDEF domain-containing protein</fullName>
    </recommendedName>
</protein>
<proteinExistence type="predicted"/>
<accession>A0A0K9GZY9</accession>
<dbReference type="InterPro" id="IPR029787">
    <property type="entry name" value="Nucleotide_cyclase"/>
</dbReference>
<dbReference type="Pfam" id="PF00990">
    <property type="entry name" value="GGDEF"/>
    <property type="match status" value="1"/>
</dbReference>
<dbReference type="Proteomes" id="UP000037146">
    <property type="component" value="Unassembled WGS sequence"/>
</dbReference>
<gene>
    <name evidence="3" type="ORF">AC625_09515</name>
</gene>
<dbReference type="InterPro" id="IPR043128">
    <property type="entry name" value="Rev_trsase/Diguanyl_cyclase"/>
</dbReference>
<evidence type="ECO:0000256" key="1">
    <source>
        <dbReference type="SAM" id="Phobius"/>
    </source>
</evidence>
<organism evidence="3 4">
    <name type="scientific">Peribacillus loiseleuriae</name>
    <dbReference type="NCBI Taxonomy" id="1679170"/>
    <lineage>
        <taxon>Bacteria</taxon>
        <taxon>Bacillati</taxon>
        <taxon>Bacillota</taxon>
        <taxon>Bacilli</taxon>
        <taxon>Bacillales</taxon>
        <taxon>Bacillaceae</taxon>
        <taxon>Peribacillus</taxon>
    </lineage>
</organism>
<keyword evidence="4" id="KW-1185">Reference proteome</keyword>